<evidence type="ECO:0000256" key="10">
    <source>
        <dbReference type="ARBA" id="ARBA00022840"/>
    </source>
</evidence>
<evidence type="ECO:0000313" key="18">
    <source>
        <dbReference type="Proteomes" id="UP000093740"/>
    </source>
</evidence>
<dbReference type="GO" id="GO:0009231">
    <property type="term" value="P:riboflavin biosynthetic process"/>
    <property type="evidence" value="ECO:0007669"/>
    <property type="project" value="InterPro"/>
</dbReference>
<accession>A0AAI8CME8</accession>
<evidence type="ECO:0000256" key="1">
    <source>
        <dbReference type="ARBA" id="ARBA00004726"/>
    </source>
</evidence>
<dbReference type="CDD" id="cd02064">
    <property type="entry name" value="FAD_synthetase_N"/>
    <property type="match status" value="1"/>
</dbReference>
<keyword evidence="3 14" id="KW-0285">Flavoprotein</keyword>
<organism evidence="17 18">
    <name type="scientific">Fervidobacterium islandicum</name>
    <dbReference type="NCBI Taxonomy" id="2423"/>
    <lineage>
        <taxon>Bacteria</taxon>
        <taxon>Thermotogati</taxon>
        <taxon>Thermotogota</taxon>
        <taxon>Thermotogae</taxon>
        <taxon>Thermotogales</taxon>
        <taxon>Fervidobacteriaceae</taxon>
        <taxon>Fervidobacterium</taxon>
    </lineage>
</organism>
<dbReference type="KEGG" id="fia:NA23_01095"/>
<dbReference type="SMART" id="SM00904">
    <property type="entry name" value="Flavokinase"/>
    <property type="match status" value="1"/>
</dbReference>
<dbReference type="AlphaFoldDB" id="A0AAI8CME8"/>
<comment type="catalytic activity">
    <reaction evidence="12 14">
        <text>riboflavin + ATP = FMN + ADP + H(+)</text>
        <dbReference type="Rhea" id="RHEA:14357"/>
        <dbReference type="ChEBI" id="CHEBI:15378"/>
        <dbReference type="ChEBI" id="CHEBI:30616"/>
        <dbReference type="ChEBI" id="CHEBI:57986"/>
        <dbReference type="ChEBI" id="CHEBI:58210"/>
        <dbReference type="ChEBI" id="CHEBI:456216"/>
        <dbReference type="EC" id="2.7.1.26"/>
    </reaction>
</comment>
<evidence type="ECO:0000256" key="14">
    <source>
        <dbReference type="PIRNR" id="PIRNR004491"/>
    </source>
</evidence>
<dbReference type="InterPro" id="IPR015865">
    <property type="entry name" value="Riboflavin_kinase_bac/euk"/>
</dbReference>
<dbReference type="PANTHER" id="PTHR22749:SF6">
    <property type="entry name" value="RIBOFLAVIN KINASE"/>
    <property type="match status" value="1"/>
</dbReference>
<evidence type="ECO:0000256" key="7">
    <source>
        <dbReference type="ARBA" id="ARBA00022741"/>
    </source>
</evidence>
<dbReference type="PANTHER" id="PTHR22749">
    <property type="entry name" value="RIBOFLAVIN KINASE/FMN ADENYLYLTRANSFERASE"/>
    <property type="match status" value="1"/>
</dbReference>
<comment type="pathway">
    <text evidence="1 14">Cofactor biosynthesis; FAD biosynthesis; FAD from FMN: step 1/1.</text>
</comment>
<gene>
    <name evidence="17" type="primary">ribF</name>
    <name evidence="17" type="ORF">NA23_01095</name>
</gene>
<comment type="pathway">
    <text evidence="2 14">Cofactor biosynthesis; FMN biosynthesis; FMN from riboflavin (ATP route): step 1/1.</text>
</comment>
<dbReference type="GO" id="GO:0008531">
    <property type="term" value="F:riboflavin kinase activity"/>
    <property type="evidence" value="ECO:0007669"/>
    <property type="project" value="UniProtKB-UniRule"/>
</dbReference>
<keyword evidence="8 14" id="KW-0418">Kinase</keyword>
<evidence type="ECO:0000259" key="16">
    <source>
        <dbReference type="SMART" id="SM00904"/>
    </source>
</evidence>
<dbReference type="InterPro" id="IPR002606">
    <property type="entry name" value="Riboflavin_kinase_bac"/>
</dbReference>
<evidence type="ECO:0000256" key="11">
    <source>
        <dbReference type="ARBA" id="ARBA00023268"/>
    </source>
</evidence>
<evidence type="ECO:0000256" key="4">
    <source>
        <dbReference type="ARBA" id="ARBA00022643"/>
    </source>
</evidence>
<dbReference type="EC" id="2.7.1.26" evidence="14"/>
<dbReference type="EMBL" id="CP014334">
    <property type="protein sequence ID" value="AMW33636.2"/>
    <property type="molecule type" value="Genomic_DNA"/>
</dbReference>
<keyword evidence="5 14" id="KW-0808">Transferase</keyword>
<dbReference type="RefSeq" id="WP_084383999.1">
    <property type="nucleotide sequence ID" value="NZ_CP014334.2"/>
</dbReference>
<dbReference type="PIRSF" id="PIRSF004491">
    <property type="entry name" value="FAD_Synth"/>
    <property type="match status" value="1"/>
</dbReference>
<keyword evidence="18" id="KW-1185">Reference proteome</keyword>
<dbReference type="SUPFAM" id="SSF82114">
    <property type="entry name" value="Riboflavin kinase-like"/>
    <property type="match status" value="1"/>
</dbReference>
<evidence type="ECO:0000256" key="12">
    <source>
        <dbReference type="ARBA" id="ARBA00047880"/>
    </source>
</evidence>
<dbReference type="SUPFAM" id="SSF52374">
    <property type="entry name" value="Nucleotidylyl transferase"/>
    <property type="match status" value="1"/>
</dbReference>
<dbReference type="GO" id="GO:0009398">
    <property type="term" value="P:FMN biosynthetic process"/>
    <property type="evidence" value="ECO:0007669"/>
    <property type="project" value="UniProtKB-UniRule"/>
</dbReference>
<keyword evidence="15" id="KW-0175">Coiled coil</keyword>
<feature type="domain" description="Riboflavin kinase" evidence="16">
    <location>
        <begin position="174"/>
        <end position="299"/>
    </location>
</feature>
<comment type="similarity">
    <text evidence="14">Belongs to the ribF family.</text>
</comment>
<evidence type="ECO:0000256" key="5">
    <source>
        <dbReference type="ARBA" id="ARBA00022679"/>
    </source>
</evidence>
<protein>
    <recommendedName>
        <fullName evidence="14">Riboflavin biosynthesis protein</fullName>
    </recommendedName>
    <domain>
        <recommendedName>
            <fullName evidence="14">Riboflavin kinase</fullName>
            <ecNumber evidence="14">2.7.1.26</ecNumber>
        </recommendedName>
        <alternativeName>
            <fullName evidence="14">Flavokinase</fullName>
        </alternativeName>
    </domain>
    <domain>
        <recommendedName>
            <fullName evidence="14">FMN adenylyltransferase</fullName>
            <ecNumber evidence="14">2.7.7.2</ecNumber>
        </recommendedName>
        <alternativeName>
            <fullName evidence="14">FAD pyrophosphorylase</fullName>
        </alternativeName>
        <alternativeName>
            <fullName evidence="14">FAD synthase</fullName>
        </alternativeName>
    </domain>
</protein>
<keyword evidence="6 14" id="KW-0548">Nucleotidyltransferase</keyword>
<dbReference type="InterPro" id="IPR023465">
    <property type="entry name" value="Riboflavin_kinase_dom_sf"/>
</dbReference>
<dbReference type="InterPro" id="IPR015864">
    <property type="entry name" value="FAD_synthase"/>
</dbReference>
<proteinExistence type="inferred from homology"/>
<evidence type="ECO:0000256" key="9">
    <source>
        <dbReference type="ARBA" id="ARBA00022827"/>
    </source>
</evidence>
<evidence type="ECO:0000256" key="13">
    <source>
        <dbReference type="ARBA" id="ARBA00049494"/>
    </source>
</evidence>
<dbReference type="Pfam" id="PF01687">
    <property type="entry name" value="Flavokinase"/>
    <property type="match status" value="1"/>
</dbReference>
<keyword evidence="11" id="KW-0511">Multifunctional enzyme</keyword>
<evidence type="ECO:0000256" key="3">
    <source>
        <dbReference type="ARBA" id="ARBA00022630"/>
    </source>
</evidence>
<evidence type="ECO:0000256" key="15">
    <source>
        <dbReference type="SAM" id="Coils"/>
    </source>
</evidence>
<dbReference type="NCBIfam" id="TIGR00083">
    <property type="entry name" value="ribF"/>
    <property type="match status" value="1"/>
</dbReference>
<dbReference type="InterPro" id="IPR014729">
    <property type="entry name" value="Rossmann-like_a/b/a_fold"/>
</dbReference>
<keyword evidence="7 14" id="KW-0547">Nucleotide-binding</keyword>
<dbReference type="EC" id="2.7.7.2" evidence="14"/>
<sequence>MSILNEMTNSGKVNGTFVTVGVFDGVHKGHAKILSRLSQLSEENNAQAKIYTILYPMEYYVGKFEGLIASIEDRLELLSIYGEVQILELPQIKDQSPEDFFEEISAGAKGIVVGHDFRFGKDGRGDVELLDKLCKEKGLKLEVIPPVVVDGVRVSSSYIRKMIKAGQVKDVKRFLGRNYSIHGVVYKDKQIGRKLGFPTANVKRPELHLVEPATGVYFVKVYTPKQYYGLMNVGFRPTIEHSRKIKYEVYILDFSDDLYGKEIRVEFLEYLRPEIKFDTLTQLIEQMKNDEKTARRLIKEYEKKDAKSI</sequence>
<dbReference type="Proteomes" id="UP000093740">
    <property type="component" value="Chromosome"/>
</dbReference>
<name>A0AAI8CME8_FERIS</name>
<keyword evidence="10 14" id="KW-0067">ATP-binding</keyword>
<reference evidence="17 18" key="1">
    <citation type="journal article" date="2015" name="Stand. Genomic Sci.">
        <title>Genome sequence of a native-feather degrading extremely thermophilic Eubacterium, Fervidobacterium islandicum AW-1.</title>
        <authorList>
            <person name="Lee Y.J."/>
            <person name="Jeong H."/>
            <person name="Park G.S."/>
            <person name="Kwak Y."/>
            <person name="Lee S.J."/>
            <person name="Lee S.J."/>
            <person name="Park M.K."/>
            <person name="Kim J.Y."/>
            <person name="Kang H.K."/>
            <person name="Shin J.H."/>
            <person name="Lee D.W."/>
        </authorList>
    </citation>
    <scope>NUCLEOTIDE SEQUENCE [LARGE SCALE GENOMIC DNA]</scope>
    <source>
        <strain evidence="17 18">AW-1</strain>
    </source>
</reference>
<dbReference type="Gene3D" id="3.40.50.620">
    <property type="entry name" value="HUPs"/>
    <property type="match status" value="1"/>
</dbReference>
<dbReference type="Gene3D" id="2.40.30.30">
    <property type="entry name" value="Riboflavin kinase-like"/>
    <property type="match status" value="1"/>
</dbReference>
<dbReference type="Pfam" id="PF06574">
    <property type="entry name" value="FAD_syn"/>
    <property type="match status" value="1"/>
</dbReference>
<keyword evidence="9 14" id="KW-0274">FAD</keyword>
<dbReference type="InterPro" id="IPR023468">
    <property type="entry name" value="Riboflavin_kinase"/>
</dbReference>
<evidence type="ECO:0000256" key="2">
    <source>
        <dbReference type="ARBA" id="ARBA00005201"/>
    </source>
</evidence>
<feature type="coiled-coil region" evidence="15">
    <location>
        <begin position="280"/>
        <end position="307"/>
    </location>
</feature>
<evidence type="ECO:0000313" key="17">
    <source>
        <dbReference type="EMBL" id="AMW33636.2"/>
    </source>
</evidence>
<evidence type="ECO:0000256" key="8">
    <source>
        <dbReference type="ARBA" id="ARBA00022777"/>
    </source>
</evidence>
<evidence type="ECO:0000256" key="6">
    <source>
        <dbReference type="ARBA" id="ARBA00022695"/>
    </source>
</evidence>
<keyword evidence="4 14" id="KW-0288">FMN</keyword>
<comment type="catalytic activity">
    <reaction evidence="13 14">
        <text>FMN + ATP + H(+) = FAD + diphosphate</text>
        <dbReference type="Rhea" id="RHEA:17237"/>
        <dbReference type="ChEBI" id="CHEBI:15378"/>
        <dbReference type="ChEBI" id="CHEBI:30616"/>
        <dbReference type="ChEBI" id="CHEBI:33019"/>
        <dbReference type="ChEBI" id="CHEBI:57692"/>
        <dbReference type="ChEBI" id="CHEBI:58210"/>
        <dbReference type="EC" id="2.7.7.2"/>
    </reaction>
</comment>
<dbReference type="GO" id="GO:0006747">
    <property type="term" value="P:FAD biosynthetic process"/>
    <property type="evidence" value="ECO:0007669"/>
    <property type="project" value="UniProtKB-UniRule"/>
</dbReference>
<dbReference type="GO" id="GO:0003919">
    <property type="term" value="F:FMN adenylyltransferase activity"/>
    <property type="evidence" value="ECO:0007669"/>
    <property type="project" value="UniProtKB-UniRule"/>
</dbReference>
<dbReference type="GO" id="GO:0005524">
    <property type="term" value="F:ATP binding"/>
    <property type="evidence" value="ECO:0007669"/>
    <property type="project" value="UniProtKB-UniRule"/>
</dbReference>